<dbReference type="InterPro" id="IPR000620">
    <property type="entry name" value="EamA_dom"/>
</dbReference>
<comment type="similarity">
    <text evidence="2">Belongs to the EamA transporter family.</text>
</comment>
<dbReference type="AlphaFoldDB" id="A0A0A0BXF5"/>
<comment type="caution">
    <text evidence="9">The sequence shown here is derived from an EMBL/GenBank/DDBJ whole genome shotgun (WGS) entry which is preliminary data.</text>
</comment>
<keyword evidence="3" id="KW-1003">Cell membrane</keyword>
<feature type="transmembrane region" description="Helical" evidence="7">
    <location>
        <begin position="45"/>
        <end position="64"/>
    </location>
</feature>
<feature type="transmembrane region" description="Helical" evidence="7">
    <location>
        <begin position="137"/>
        <end position="157"/>
    </location>
</feature>
<feature type="transmembrane region" description="Helical" evidence="7">
    <location>
        <begin position="85"/>
        <end position="105"/>
    </location>
</feature>
<evidence type="ECO:0000256" key="5">
    <source>
        <dbReference type="ARBA" id="ARBA00022989"/>
    </source>
</evidence>
<feature type="transmembrane region" description="Helical" evidence="7">
    <location>
        <begin position="231"/>
        <end position="251"/>
    </location>
</feature>
<dbReference type="PANTHER" id="PTHR42920">
    <property type="entry name" value="OS03G0707200 PROTEIN-RELATED"/>
    <property type="match status" value="1"/>
</dbReference>
<dbReference type="SUPFAM" id="SSF103481">
    <property type="entry name" value="Multidrug resistance efflux transporter EmrE"/>
    <property type="match status" value="2"/>
</dbReference>
<reference evidence="9 10" key="2">
    <citation type="journal article" date="2015" name="Stand. Genomic Sci.">
        <title>Draft genome sequence of Cellulomonas carbonis T26(T) and comparative analysis of six Cellulomonas genomes.</title>
        <authorList>
            <person name="Zhuang W."/>
            <person name="Zhang S."/>
            <person name="Xia X."/>
            <person name="Wang G."/>
        </authorList>
    </citation>
    <scope>NUCLEOTIDE SEQUENCE [LARGE SCALE GENOMIC DNA]</scope>
    <source>
        <strain evidence="9 10">T26</strain>
    </source>
</reference>
<accession>A0A0A0BXF5</accession>
<gene>
    <name evidence="9" type="ORF">N868_14895</name>
</gene>
<feature type="transmembrane region" description="Helical" evidence="7">
    <location>
        <begin position="169"/>
        <end position="187"/>
    </location>
</feature>
<dbReference type="GO" id="GO:0005886">
    <property type="term" value="C:plasma membrane"/>
    <property type="evidence" value="ECO:0007669"/>
    <property type="project" value="UniProtKB-SubCell"/>
</dbReference>
<keyword evidence="5 7" id="KW-1133">Transmembrane helix</keyword>
<feature type="transmembrane region" description="Helical" evidence="7">
    <location>
        <begin position="111"/>
        <end position="130"/>
    </location>
</feature>
<sequence>MTTRGRRPGSGASTRAVDALLLLVAAVWGSTYLAAKGVVTPSTVVAVLAIRFALTAVAMVPFSLRARRSGGGRTAHRRPRGETATGALLGATLAAIMVFETFGIAHTSATNAGLIISLTIVMTPLLESAVRRSWLPAPFFVATVVTVVGVALLASGSGGALRAPAPGDWLVLVAAALRAVHVTLMHRRTDGRPFDSGRLTHVQMTTAAGLLVVASLVVGEPPAAVAASLTGLQWLLLAYLVLVGTVFAFAVQMWAVRRTSASRVSLLLGTEPLWALVVGLGLGGDRLGPLALAGAVLVLAGTTWGQTVERRHRERTAHPEDLPVAA</sequence>
<protein>
    <submittedName>
        <fullName evidence="9">Permease</fullName>
    </submittedName>
</protein>
<evidence type="ECO:0000256" key="1">
    <source>
        <dbReference type="ARBA" id="ARBA00004651"/>
    </source>
</evidence>
<feature type="domain" description="EamA" evidence="8">
    <location>
        <begin position="19"/>
        <end position="153"/>
    </location>
</feature>
<organism evidence="9 10">
    <name type="scientific">Cellulomonas carbonis T26</name>
    <dbReference type="NCBI Taxonomy" id="947969"/>
    <lineage>
        <taxon>Bacteria</taxon>
        <taxon>Bacillati</taxon>
        <taxon>Actinomycetota</taxon>
        <taxon>Actinomycetes</taxon>
        <taxon>Micrococcales</taxon>
        <taxon>Cellulomonadaceae</taxon>
        <taxon>Cellulomonas</taxon>
    </lineage>
</organism>
<dbReference type="Proteomes" id="UP000029839">
    <property type="component" value="Unassembled WGS sequence"/>
</dbReference>
<keyword evidence="4 7" id="KW-0812">Transmembrane</keyword>
<comment type="subcellular location">
    <subcellularLocation>
        <location evidence="1">Cell membrane</location>
        <topology evidence="1">Multi-pass membrane protein</topology>
    </subcellularLocation>
</comment>
<dbReference type="PANTHER" id="PTHR42920:SF5">
    <property type="entry name" value="EAMA DOMAIN-CONTAINING PROTEIN"/>
    <property type="match status" value="1"/>
</dbReference>
<evidence type="ECO:0000256" key="2">
    <source>
        <dbReference type="ARBA" id="ARBA00007362"/>
    </source>
</evidence>
<dbReference type="RefSeq" id="WP_052425834.1">
    <property type="nucleotide sequence ID" value="NZ_AXCY01000005.1"/>
</dbReference>
<feature type="transmembrane region" description="Helical" evidence="7">
    <location>
        <begin position="263"/>
        <end position="281"/>
    </location>
</feature>
<dbReference type="EMBL" id="AXCY01000005">
    <property type="protein sequence ID" value="KGM12367.1"/>
    <property type="molecule type" value="Genomic_DNA"/>
</dbReference>
<evidence type="ECO:0000313" key="10">
    <source>
        <dbReference type="Proteomes" id="UP000029839"/>
    </source>
</evidence>
<keyword evidence="10" id="KW-1185">Reference proteome</keyword>
<proteinExistence type="inferred from homology"/>
<reference evidence="9 10" key="1">
    <citation type="submission" date="2013-08" db="EMBL/GenBank/DDBJ databases">
        <title>Genome sequencing of Cellulomonas carbonis T26.</title>
        <authorList>
            <person name="Chen F."/>
            <person name="Li Y."/>
            <person name="Wang G."/>
        </authorList>
    </citation>
    <scope>NUCLEOTIDE SEQUENCE [LARGE SCALE GENOMIC DNA]</scope>
    <source>
        <strain evidence="9 10">T26</strain>
    </source>
</reference>
<dbReference type="InterPro" id="IPR037185">
    <property type="entry name" value="EmrE-like"/>
</dbReference>
<dbReference type="OrthoDB" id="4833087at2"/>
<evidence type="ECO:0000259" key="8">
    <source>
        <dbReference type="Pfam" id="PF00892"/>
    </source>
</evidence>
<evidence type="ECO:0000313" key="9">
    <source>
        <dbReference type="EMBL" id="KGM12367.1"/>
    </source>
</evidence>
<feature type="domain" description="EamA" evidence="8">
    <location>
        <begin position="166"/>
        <end position="302"/>
    </location>
</feature>
<evidence type="ECO:0000256" key="7">
    <source>
        <dbReference type="SAM" id="Phobius"/>
    </source>
</evidence>
<evidence type="ECO:0000256" key="6">
    <source>
        <dbReference type="ARBA" id="ARBA00023136"/>
    </source>
</evidence>
<dbReference type="InterPro" id="IPR051258">
    <property type="entry name" value="Diverse_Substrate_Transporter"/>
</dbReference>
<feature type="transmembrane region" description="Helical" evidence="7">
    <location>
        <begin position="287"/>
        <end position="305"/>
    </location>
</feature>
<evidence type="ECO:0000256" key="3">
    <source>
        <dbReference type="ARBA" id="ARBA00022475"/>
    </source>
</evidence>
<evidence type="ECO:0000256" key="4">
    <source>
        <dbReference type="ARBA" id="ARBA00022692"/>
    </source>
</evidence>
<feature type="transmembrane region" description="Helical" evidence="7">
    <location>
        <begin position="199"/>
        <end position="219"/>
    </location>
</feature>
<dbReference type="Pfam" id="PF00892">
    <property type="entry name" value="EamA"/>
    <property type="match status" value="2"/>
</dbReference>
<name>A0A0A0BXF5_9CELL</name>
<keyword evidence="6 7" id="KW-0472">Membrane</keyword>